<comment type="similarity">
    <text evidence="2">Belongs to the transpeptidase family.</text>
</comment>
<evidence type="ECO:0000313" key="6">
    <source>
        <dbReference type="EMBL" id="MDK6274491.1"/>
    </source>
</evidence>
<comment type="caution">
    <text evidence="6">The sequence shown here is derived from an EMBL/GenBank/DDBJ whole genome shotgun (WGS) entry which is preliminary data.</text>
</comment>
<gene>
    <name evidence="6" type="ORF">QP116_01820</name>
</gene>
<dbReference type="InterPro" id="IPR001460">
    <property type="entry name" value="PCN-bd_Tpept"/>
</dbReference>
<dbReference type="SUPFAM" id="SSF56519">
    <property type="entry name" value="Penicillin binding protein dimerisation domain"/>
    <property type="match status" value="1"/>
</dbReference>
<dbReference type="Pfam" id="PF03717">
    <property type="entry name" value="PBP_dimer"/>
    <property type="match status" value="1"/>
</dbReference>
<dbReference type="Gene3D" id="3.40.710.10">
    <property type="entry name" value="DD-peptidase/beta-lactamase superfamily"/>
    <property type="match status" value="1"/>
</dbReference>
<dbReference type="InterPro" id="IPR050515">
    <property type="entry name" value="Beta-lactam/transpept"/>
</dbReference>
<dbReference type="EMBL" id="JASODW010000001">
    <property type="protein sequence ID" value="MDK6274491.1"/>
    <property type="molecule type" value="Genomic_DNA"/>
</dbReference>
<proteinExistence type="inferred from homology"/>
<dbReference type="InterPro" id="IPR012338">
    <property type="entry name" value="Beta-lactam/transpept-like"/>
</dbReference>
<evidence type="ECO:0000259" key="5">
    <source>
        <dbReference type="Pfam" id="PF03717"/>
    </source>
</evidence>
<evidence type="ECO:0000256" key="1">
    <source>
        <dbReference type="ARBA" id="ARBA00004370"/>
    </source>
</evidence>
<feature type="domain" description="Penicillin-binding protein dimerisation" evidence="5">
    <location>
        <begin position="58"/>
        <end position="222"/>
    </location>
</feature>
<dbReference type="Gene3D" id="3.30.450.330">
    <property type="match status" value="1"/>
</dbReference>
<dbReference type="AlphaFoldDB" id="A0AAP4C9Y2"/>
<evidence type="ECO:0000256" key="2">
    <source>
        <dbReference type="ARBA" id="ARBA00007171"/>
    </source>
</evidence>
<dbReference type="PANTHER" id="PTHR30627">
    <property type="entry name" value="PEPTIDOGLYCAN D,D-TRANSPEPTIDASE"/>
    <property type="match status" value="1"/>
</dbReference>
<evidence type="ECO:0000256" key="3">
    <source>
        <dbReference type="ARBA" id="ARBA00023136"/>
    </source>
</evidence>
<dbReference type="InterPro" id="IPR005311">
    <property type="entry name" value="PBP_dimer"/>
</dbReference>
<dbReference type="InterPro" id="IPR036138">
    <property type="entry name" value="PBP_dimer_sf"/>
</dbReference>
<organism evidence="6 7">
    <name type="scientific">Pseudoglutamicibacter cumminsii</name>
    <dbReference type="NCBI Taxonomy" id="156979"/>
    <lineage>
        <taxon>Bacteria</taxon>
        <taxon>Bacillati</taxon>
        <taxon>Actinomycetota</taxon>
        <taxon>Actinomycetes</taxon>
        <taxon>Micrococcales</taxon>
        <taxon>Micrococcaceae</taxon>
        <taxon>Pseudoglutamicibacter</taxon>
    </lineage>
</organism>
<dbReference type="GO" id="GO:0071555">
    <property type="term" value="P:cell wall organization"/>
    <property type="evidence" value="ECO:0007669"/>
    <property type="project" value="TreeGrafter"/>
</dbReference>
<protein>
    <submittedName>
        <fullName evidence="6">Penicillin-binding protein 2</fullName>
    </submittedName>
</protein>
<comment type="subcellular location">
    <subcellularLocation>
        <location evidence="1">Membrane</location>
    </subcellularLocation>
</comment>
<dbReference type="Proteomes" id="UP001240483">
    <property type="component" value="Unassembled WGS sequence"/>
</dbReference>
<dbReference type="PANTHER" id="PTHR30627:SF1">
    <property type="entry name" value="PEPTIDOGLYCAN D,D-TRANSPEPTIDASE FTSI"/>
    <property type="match status" value="1"/>
</dbReference>
<evidence type="ECO:0000259" key="4">
    <source>
        <dbReference type="Pfam" id="PF00905"/>
    </source>
</evidence>
<dbReference type="GO" id="GO:0008658">
    <property type="term" value="F:penicillin binding"/>
    <property type="evidence" value="ECO:0007669"/>
    <property type="project" value="InterPro"/>
</dbReference>
<accession>A0AAP4C9Y2</accession>
<sequence length="600" mass="65704">MARSTAELRSVKRMRVLLAFVMLLMLVLAGRMVWVQGIDSKQAAADALSSRTTKETLHPVRGRILDSNGEVLAMSVVRYDIIVNQNLVADEFSRKNPETGQRETITSEQAAEEVAYQLGKDPDEVRDLMLGVEGERKNGYSVIAKNVTPKVRDEVMRIGFPWMSTEQRAHREYPNGAIAGQVLGFTNAEGKGASGIELSQQKHLEGIPGERVYERSADGVRIPGAALAEKEAVNGQDVQLSIDQDIQWAAQEAVMSKRKQFNALWVNAIVMDVKTGRVLAIADSTPMDPNDPAETEADYRTSAAISQAIEPGSTGKIPTFALAYEQGKLKPEENFKVPNKKKFGQELISDSLPHATFDMTGAGIFARSYNTGTVMIGERLKDKDRYEFMKKLGIGSSLDVGLGPGNPGILVKPENWDRRQRLTTMFGQGYSLSPMNTASMFQAIANGGERITPTIVENYIDAEGNKTKAPSGEKQRVVSKDTSQKMLRTMESVVENGTAQAVKMPGYRVAGKTGTAQAQGLSGKFDQHSQAFGGVVPADDPQYLVLVTMHHPKGNWKDWSVGDTFTNIMEATVRSRGLAPSDAKSKAYKVFTGDKQNYGW</sequence>
<keyword evidence="3" id="KW-0472">Membrane</keyword>
<dbReference type="Pfam" id="PF00905">
    <property type="entry name" value="Transpeptidase"/>
    <property type="match status" value="1"/>
</dbReference>
<evidence type="ECO:0000313" key="7">
    <source>
        <dbReference type="Proteomes" id="UP001240483"/>
    </source>
</evidence>
<name>A0AAP4C9Y2_9MICC</name>
<reference evidence="6" key="1">
    <citation type="submission" date="2023-05" db="EMBL/GenBank/DDBJ databases">
        <title>Cataloging the Phylogenetic Diversity of Human Bladder Bacteria.</title>
        <authorList>
            <person name="Du J."/>
        </authorList>
    </citation>
    <scope>NUCLEOTIDE SEQUENCE</scope>
    <source>
        <strain evidence="6">UMB9978</strain>
    </source>
</reference>
<dbReference type="RefSeq" id="WP_285332448.1">
    <property type="nucleotide sequence ID" value="NZ_JASODW010000001.1"/>
</dbReference>
<dbReference type="SUPFAM" id="SSF56601">
    <property type="entry name" value="beta-lactamase/transpeptidase-like"/>
    <property type="match status" value="1"/>
</dbReference>
<feature type="domain" description="Penicillin-binding protein transpeptidase" evidence="4">
    <location>
        <begin position="268"/>
        <end position="570"/>
    </location>
</feature>
<dbReference type="GO" id="GO:0005886">
    <property type="term" value="C:plasma membrane"/>
    <property type="evidence" value="ECO:0007669"/>
    <property type="project" value="TreeGrafter"/>
</dbReference>
<dbReference type="Gene3D" id="3.90.1310.10">
    <property type="entry name" value="Penicillin-binding protein 2a (Domain 2)"/>
    <property type="match status" value="1"/>
</dbReference>